<dbReference type="PANTHER" id="PTHR12729:SF6">
    <property type="entry name" value="TRNA(HIS) GUANYLYLTRANSFERASE-RELATED"/>
    <property type="match status" value="1"/>
</dbReference>
<feature type="domain" description="tRNAHis guanylyltransferase catalytic" evidence="13">
    <location>
        <begin position="6"/>
        <end position="146"/>
    </location>
</feature>
<evidence type="ECO:0000256" key="12">
    <source>
        <dbReference type="ARBA" id="ARBA00047281"/>
    </source>
</evidence>
<evidence type="ECO:0000259" key="14">
    <source>
        <dbReference type="Pfam" id="PF14413"/>
    </source>
</evidence>
<evidence type="ECO:0000256" key="11">
    <source>
        <dbReference type="ARBA" id="ARBA00023134"/>
    </source>
</evidence>
<protein>
    <recommendedName>
        <fullName evidence="4">Probable tRNA(His) guanylyltransferase</fullName>
        <ecNumber evidence="3">2.7.7.79</ecNumber>
    </recommendedName>
</protein>
<dbReference type="PANTHER" id="PTHR12729">
    <property type="entry name" value="TRNA(HIS) GUANYLYLTRANSFERASE-RELATED"/>
    <property type="match status" value="1"/>
</dbReference>
<dbReference type="GO" id="GO:0000287">
    <property type="term" value="F:magnesium ion binding"/>
    <property type="evidence" value="ECO:0007669"/>
    <property type="project" value="InterPro"/>
</dbReference>
<dbReference type="STRING" id="299467.A0A443RZV7"/>
<evidence type="ECO:0000256" key="5">
    <source>
        <dbReference type="ARBA" id="ARBA00022679"/>
    </source>
</evidence>
<evidence type="ECO:0000256" key="6">
    <source>
        <dbReference type="ARBA" id="ARBA00022694"/>
    </source>
</evidence>
<evidence type="ECO:0000256" key="1">
    <source>
        <dbReference type="ARBA" id="ARBA00001946"/>
    </source>
</evidence>
<comment type="catalytic activity">
    <reaction evidence="12">
        <text>a 5'-end ribonucleotide-tRNA(His) + GTP + ATP + H2O = a 5'-end phospho-guanosine-ribonucleotide-tRNA(His) + AMP + 2 diphosphate + H(+)</text>
        <dbReference type="Rhea" id="RHEA:54564"/>
        <dbReference type="Rhea" id="RHEA-COMP:14193"/>
        <dbReference type="Rhea" id="RHEA-COMP:14917"/>
        <dbReference type="ChEBI" id="CHEBI:15377"/>
        <dbReference type="ChEBI" id="CHEBI:15378"/>
        <dbReference type="ChEBI" id="CHEBI:30616"/>
        <dbReference type="ChEBI" id="CHEBI:33019"/>
        <dbReference type="ChEBI" id="CHEBI:37565"/>
        <dbReference type="ChEBI" id="CHEBI:138282"/>
        <dbReference type="ChEBI" id="CHEBI:141847"/>
        <dbReference type="ChEBI" id="CHEBI:456215"/>
        <dbReference type="EC" id="2.7.7.79"/>
    </reaction>
</comment>
<dbReference type="InterPro" id="IPR007537">
    <property type="entry name" value="tRNAHis_GuaTrfase_Thg1"/>
</dbReference>
<keyword evidence="10" id="KW-0460">Magnesium</keyword>
<keyword evidence="7 15" id="KW-0548">Nucleotidyltransferase</keyword>
<dbReference type="GO" id="GO:0005525">
    <property type="term" value="F:GTP binding"/>
    <property type="evidence" value="ECO:0007669"/>
    <property type="project" value="UniProtKB-KW"/>
</dbReference>
<evidence type="ECO:0000256" key="9">
    <source>
        <dbReference type="ARBA" id="ARBA00022741"/>
    </source>
</evidence>
<dbReference type="InterPro" id="IPR024956">
    <property type="entry name" value="tRNAHis_GuaTrfase_cat"/>
</dbReference>
<reference evidence="15 16" key="1">
    <citation type="journal article" date="2018" name="Gigascience">
        <title>Genomes of trombidid mites reveal novel predicted allergens and laterally-transferred genes associated with secondary metabolism.</title>
        <authorList>
            <person name="Dong X."/>
            <person name="Chaisiri K."/>
            <person name="Xia D."/>
            <person name="Armstrong S.D."/>
            <person name="Fang Y."/>
            <person name="Donnelly M.J."/>
            <person name="Kadowaki T."/>
            <person name="McGarry J.W."/>
            <person name="Darby A.C."/>
            <person name="Makepeace B.L."/>
        </authorList>
    </citation>
    <scope>NUCLEOTIDE SEQUENCE [LARGE SCALE GENOMIC DNA]</scope>
    <source>
        <strain evidence="15">UoL-UT</strain>
    </source>
</reference>
<evidence type="ECO:0000259" key="13">
    <source>
        <dbReference type="Pfam" id="PF04446"/>
    </source>
</evidence>
<keyword evidence="9" id="KW-0547">Nucleotide-binding</keyword>
<dbReference type="EC" id="2.7.7.79" evidence="3"/>
<keyword evidence="8" id="KW-0479">Metal-binding</keyword>
<dbReference type="Proteomes" id="UP000288716">
    <property type="component" value="Unassembled WGS sequence"/>
</dbReference>
<feature type="non-terminal residue" evidence="15">
    <location>
        <position position="223"/>
    </location>
</feature>
<dbReference type="VEuPathDB" id="VectorBase:LDEU011225"/>
<dbReference type="AlphaFoldDB" id="A0A443RZV7"/>
<keyword evidence="5 15" id="KW-0808">Transferase</keyword>
<evidence type="ECO:0000256" key="4">
    <source>
        <dbReference type="ARBA" id="ARBA00022310"/>
    </source>
</evidence>
<accession>A0A443RZV7</accession>
<dbReference type="EMBL" id="NCKV01015323">
    <property type="protein sequence ID" value="RWS20815.1"/>
    <property type="molecule type" value="Genomic_DNA"/>
</dbReference>
<name>A0A443RZV7_9ACAR</name>
<evidence type="ECO:0000256" key="7">
    <source>
        <dbReference type="ARBA" id="ARBA00022695"/>
    </source>
</evidence>
<comment type="caution">
    <text evidence="15">The sequence shown here is derived from an EMBL/GenBank/DDBJ whole genome shotgun (WGS) entry which is preliminary data.</text>
</comment>
<dbReference type="OrthoDB" id="62560at2759"/>
<dbReference type="GO" id="GO:0006400">
    <property type="term" value="P:tRNA modification"/>
    <property type="evidence" value="ECO:0007669"/>
    <property type="project" value="InterPro"/>
</dbReference>
<feature type="domain" description="Thg1 C-terminal" evidence="14">
    <location>
        <begin position="151"/>
        <end position="176"/>
    </location>
</feature>
<evidence type="ECO:0000256" key="8">
    <source>
        <dbReference type="ARBA" id="ARBA00022723"/>
    </source>
</evidence>
<dbReference type="Pfam" id="PF14413">
    <property type="entry name" value="Thg1C"/>
    <property type="match status" value="1"/>
</dbReference>
<dbReference type="Gene3D" id="3.30.70.3000">
    <property type="match status" value="1"/>
</dbReference>
<keyword evidence="11" id="KW-0342">GTP-binding</keyword>
<dbReference type="GO" id="GO:0008193">
    <property type="term" value="F:tRNA guanylyltransferase activity"/>
    <property type="evidence" value="ECO:0007669"/>
    <property type="project" value="UniProtKB-EC"/>
</dbReference>
<evidence type="ECO:0000256" key="3">
    <source>
        <dbReference type="ARBA" id="ARBA00012511"/>
    </source>
</evidence>
<keyword evidence="6" id="KW-0819">tRNA processing</keyword>
<evidence type="ECO:0000313" key="15">
    <source>
        <dbReference type="EMBL" id="RWS20815.1"/>
    </source>
</evidence>
<evidence type="ECO:0000256" key="10">
    <source>
        <dbReference type="ARBA" id="ARBA00022842"/>
    </source>
</evidence>
<organism evidence="15 16">
    <name type="scientific">Leptotrombidium deliense</name>
    <dbReference type="NCBI Taxonomy" id="299467"/>
    <lineage>
        <taxon>Eukaryota</taxon>
        <taxon>Metazoa</taxon>
        <taxon>Ecdysozoa</taxon>
        <taxon>Arthropoda</taxon>
        <taxon>Chelicerata</taxon>
        <taxon>Arachnida</taxon>
        <taxon>Acari</taxon>
        <taxon>Acariformes</taxon>
        <taxon>Trombidiformes</taxon>
        <taxon>Prostigmata</taxon>
        <taxon>Anystina</taxon>
        <taxon>Parasitengona</taxon>
        <taxon>Trombiculoidea</taxon>
        <taxon>Trombiculidae</taxon>
        <taxon>Leptotrombidium</taxon>
    </lineage>
</organism>
<gene>
    <name evidence="15" type="ORF">B4U80_06654</name>
</gene>
<dbReference type="InterPro" id="IPR038469">
    <property type="entry name" value="tRNAHis_GuaTrfase_Thg1_sf"/>
</dbReference>
<evidence type="ECO:0000313" key="16">
    <source>
        <dbReference type="Proteomes" id="UP000288716"/>
    </source>
</evidence>
<sequence>MAVTKYAYVREYEVATEHFLLKNSFIVVRLDGHNFHKFVQTHNFFKPNDKRGLDLMVESAKEVMREFYPNIPIAYGQSDEFSFIFKRDAKMHKRRQNKITSILVSVFTSAYVFNWNKYFNSFSENESHLNVELKYPPSFDARCVLYSTIDEVIDYMKWRQVDCHINNLYNTTLSTMTGEYTTWPLPDNRPKDTFKFYTSKEATKKLSGTVKKDKHEIMFTDYH</sequence>
<proteinExistence type="inferred from homology"/>
<keyword evidence="16" id="KW-1185">Reference proteome</keyword>
<dbReference type="Pfam" id="PF04446">
    <property type="entry name" value="Thg1"/>
    <property type="match status" value="1"/>
</dbReference>
<comment type="cofactor">
    <cofactor evidence="1">
        <name>Mg(2+)</name>
        <dbReference type="ChEBI" id="CHEBI:18420"/>
    </cofactor>
</comment>
<evidence type="ECO:0000256" key="2">
    <source>
        <dbReference type="ARBA" id="ARBA00010113"/>
    </source>
</evidence>
<dbReference type="InterPro" id="IPR025845">
    <property type="entry name" value="Thg1_C_dom"/>
</dbReference>
<comment type="similarity">
    <text evidence="2">Belongs to the tRNA(His) guanylyltransferase family.</text>
</comment>